<evidence type="ECO:0000313" key="2">
    <source>
        <dbReference type="EMBL" id="KKR88460.1"/>
    </source>
</evidence>
<dbReference type="AlphaFoldDB" id="A0A0G0WVK9"/>
<feature type="compositionally biased region" description="Basic residues" evidence="1">
    <location>
        <begin position="458"/>
        <end position="468"/>
    </location>
</feature>
<feature type="compositionally biased region" description="Basic and acidic residues" evidence="1">
    <location>
        <begin position="432"/>
        <end position="457"/>
    </location>
</feature>
<feature type="compositionally biased region" description="Basic and acidic residues" evidence="1">
    <location>
        <begin position="318"/>
        <end position="348"/>
    </location>
</feature>
<evidence type="ECO:0000313" key="3">
    <source>
        <dbReference type="Proteomes" id="UP000033908"/>
    </source>
</evidence>
<feature type="region of interest" description="Disordered" evidence="1">
    <location>
        <begin position="432"/>
        <end position="468"/>
    </location>
</feature>
<feature type="region of interest" description="Disordered" evidence="1">
    <location>
        <begin position="301"/>
        <end position="348"/>
    </location>
</feature>
<accession>A0A0G0WVK9</accession>
<gene>
    <name evidence="2" type="ORF">UU37_C0003G0034</name>
</gene>
<keyword evidence="2" id="KW-0675">Receptor</keyword>
<organism evidence="2 3">
    <name type="scientific">Candidatus Gottesmanbacteria bacterium GW2011_GWA2_41_12</name>
    <dbReference type="NCBI Taxonomy" id="1618440"/>
    <lineage>
        <taxon>Bacteria</taxon>
        <taxon>Candidatus Gottesmaniibacteriota</taxon>
    </lineage>
</organism>
<proteinExistence type="predicted"/>
<protein>
    <submittedName>
        <fullName evidence="2">Vomeronasal type-1 receptor 4</fullName>
    </submittedName>
</protein>
<feature type="region of interest" description="Disordered" evidence="1">
    <location>
        <begin position="377"/>
        <end position="406"/>
    </location>
</feature>
<dbReference type="EMBL" id="LCAJ01000003">
    <property type="protein sequence ID" value="KKR88460.1"/>
    <property type="molecule type" value="Genomic_DNA"/>
</dbReference>
<name>A0A0G0WVK9_9BACT</name>
<evidence type="ECO:0000256" key="1">
    <source>
        <dbReference type="SAM" id="MobiDB-lite"/>
    </source>
</evidence>
<sequence length="657" mass="75099">MEVDARALSGGNGHTGAMGGRTESYAFKRLMGQNGGDRVKAMKSFTRSGGIVDNLLTQKQEFEWGNKMHKFSWGVENGRLVSPYGTIDQLTDPEENGGLTLKTLKAREKTILSAKGDVQVAWISPGEGDNYSFLYTWTKKAGENRVQGAAIRLELTQGERTKFMENISQGGLKFASDKPITNSDLLQTTITSYNPDLFITPLRVAPTIEKTYTADRRMEKNNYLSKFKEEAKTFSPGETEQERERIARVRQRLLDLIQKEPDVATAINMWVRAVSKGLDAAYKALDKIGDKAMQSINYIREGQKASKKQPFDSAQGKRSKEAKELKIEDSLKGGELPKRKKEMVGKEVKSVRKKTKRVEVFVASKTTTNVSVPFSLQEKNTENKKPAKEKAGKMEKKAQKRTAKMEGSVIIPKKKKGERVGVIVTSAELPKRKAETGKKKNIKIKDKQRVSKSSKERTKLKKEKKGIRKLRTKNLEPRTKNLEFRTRKIKGKEGRKRRLKEAKLQLLDFARSKRNKEGKLLLRTKNPERRTRKGRKELKFRKIKEILSKRREKLGRRLKVKESGFIYKRKRRKENFNPSTKLRVKASKLQSFKEKGENQRSVKNFVSNNISIHNRFEAPFLHLNNMGNMNGYNQKKVRKTGIIYQNLDPKSGFLILV</sequence>
<comment type="caution">
    <text evidence="2">The sequence shown here is derived from an EMBL/GenBank/DDBJ whole genome shotgun (WGS) entry which is preliminary data.</text>
</comment>
<feature type="compositionally biased region" description="Basic and acidic residues" evidence="1">
    <location>
        <begin position="379"/>
        <end position="397"/>
    </location>
</feature>
<dbReference type="Proteomes" id="UP000033908">
    <property type="component" value="Unassembled WGS sequence"/>
</dbReference>
<reference evidence="2 3" key="1">
    <citation type="journal article" date="2015" name="Nature">
        <title>rRNA introns, odd ribosomes, and small enigmatic genomes across a large radiation of phyla.</title>
        <authorList>
            <person name="Brown C.T."/>
            <person name="Hug L.A."/>
            <person name="Thomas B.C."/>
            <person name="Sharon I."/>
            <person name="Castelle C.J."/>
            <person name="Singh A."/>
            <person name="Wilkins M.J."/>
            <person name="Williams K.H."/>
            <person name="Banfield J.F."/>
        </authorList>
    </citation>
    <scope>NUCLEOTIDE SEQUENCE [LARGE SCALE GENOMIC DNA]</scope>
</reference>